<protein>
    <submittedName>
        <fullName evidence="1">Uncharacterized protein</fullName>
    </submittedName>
</protein>
<evidence type="ECO:0000313" key="1">
    <source>
        <dbReference type="EMBL" id="KAI4366471.1"/>
    </source>
</evidence>
<evidence type="ECO:0000313" key="2">
    <source>
        <dbReference type="Proteomes" id="UP001057402"/>
    </source>
</evidence>
<dbReference type="Proteomes" id="UP001057402">
    <property type="component" value="Chromosome 6"/>
</dbReference>
<proteinExistence type="predicted"/>
<gene>
    <name evidence="1" type="ORF">MLD38_022345</name>
</gene>
<name>A0ACB9QJH0_9MYRT</name>
<dbReference type="EMBL" id="CM042885">
    <property type="protein sequence ID" value="KAI4366471.1"/>
    <property type="molecule type" value="Genomic_DNA"/>
</dbReference>
<sequence>MGCRVQFATFCILSLVFLAMSQQPIEQIGTCDYIGPCPPSQDCLPMCKQHGTKFVTALCVPSEGHSICCCVKPPGPPPT</sequence>
<reference evidence="2" key="1">
    <citation type="journal article" date="2023" name="Front. Plant Sci.">
        <title>Chromosomal-level genome assembly of Melastoma candidum provides insights into trichome evolution.</title>
        <authorList>
            <person name="Zhong Y."/>
            <person name="Wu W."/>
            <person name="Sun C."/>
            <person name="Zou P."/>
            <person name="Liu Y."/>
            <person name="Dai S."/>
            <person name="Zhou R."/>
        </authorList>
    </citation>
    <scope>NUCLEOTIDE SEQUENCE [LARGE SCALE GENOMIC DNA]</scope>
</reference>
<comment type="caution">
    <text evidence="1">The sequence shown here is derived from an EMBL/GenBank/DDBJ whole genome shotgun (WGS) entry which is preliminary data.</text>
</comment>
<organism evidence="1 2">
    <name type="scientific">Melastoma candidum</name>
    <dbReference type="NCBI Taxonomy" id="119954"/>
    <lineage>
        <taxon>Eukaryota</taxon>
        <taxon>Viridiplantae</taxon>
        <taxon>Streptophyta</taxon>
        <taxon>Embryophyta</taxon>
        <taxon>Tracheophyta</taxon>
        <taxon>Spermatophyta</taxon>
        <taxon>Magnoliopsida</taxon>
        <taxon>eudicotyledons</taxon>
        <taxon>Gunneridae</taxon>
        <taxon>Pentapetalae</taxon>
        <taxon>rosids</taxon>
        <taxon>malvids</taxon>
        <taxon>Myrtales</taxon>
        <taxon>Melastomataceae</taxon>
        <taxon>Melastomatoideae</taxon>
        <taxon>Melastomateae</taxon>
        <taxon>Melastoma</taxon>
    </lineage>
</organism>
<accession>A0ACB9QJH0</accession>
<keyword evidence="2" id="KW-1185">Reference proteome</keyword>